<accession>A0AAN9YTD5</accession>
<name>A0AAN9YTD5_9PEZI</name>
<reference evidence="11 12" key="1">
    <citation type="submission" date="2024-02" db="EMBL/GenBank/DDBJ databases">
        <title>De novo assembly and annotation of 12 fungi associated with fruit tree decline syndrome in Ontario, Canada.</title>
        <authorList>
            <person name="Sulman M."/>
            <person name="Ellouze W."/>
            <person name="Ilyukhin E."/>
        </authorList>
    </citation>
    <scope>NUCLEOTIDE SEQUENCE [LARGE SCALE GENOMIC DNA]</scope>
    <source>
        <strain evidence="11 12">M11/M66-122</strain>
    </source>
</reference>
<evidence type="ECO:0000256" key="3">
    <source>
        <dbReference type="ARBA" id="ARBA00022617"/>
    </source>
</evidence>
<comment type="similarity">
    <text evidence="2 9">Belongs to the cytochrome P450 family.</text>
</comment>
<keyword evidence="5 9" id="KW-0560">Oxidoreductase</keyword>
<dbReference type="GO" id="GO:0005506">
    <property type="term" value="F:iron ion binding"/>
    <property type="evidence" value="ECO:0007669"/>
    <property type="project" value="InterPro"/>
</dbReference>
<keyword evidence="4 8" id="KW-0479">Metal-binding</keyword>
<sequence length="485" mass="54668">MVIILGTYISKVLAYIVSGVLYNLFLHPLRSIPGPIFLRVSNLPRAYHSVRGELPFYVANLHAKYGKVVRLGPNNLSFISPEAWKDIYGHKGQGPEFPKYQPGYRPVDNMAVSILSAGRDEHSQIRRQLAHGFSERAMQAQESIIGAYVDKLIDRLRTNVATGKNPLNIREWFNWTTFDLIGDLGFGSSFGCLENSHYHPWVKIFTGFITQMNLMVSLRMIGARRLVNFLAKHGGMSSRDQHAAFAREKLTQRMELGTERLDLIEGLLKKKDELTFAQIATNAGTLIVAGSETTATLLCGAVFLLTTNPHCLEKLAQEVRSSFADDSEITLLSVNKLQYMLACLKESLRRYPPVVGVMPRQVPRGGAMVAGHFVPEDTVVGVWQWPIYHAPDLWTDPMGFHPERFMDDPKFAGDRLDALQPFGTGPRNCIGKNLAYAEMRLIMAKIIFNFDMRLADESRDWYKNSKAYGTWQKPPLMVHLTPVKP</sequence>
<dbReference type="InterPro" id="IPR017972">
    <property type="entry name" value="Cyt_P450_CS"/>
</dbReference>
<comment type="cofactor">
    <cofactor evidence="1 8">
        <name>heme</name>
        <dbReference type="ChEBI" id="CHEBI:30413"/>
    </cofactor>
</comment>
<dbReference type="Gene3D" id="1.10.630.10">
    <property type="entry name" value="Cytochrome P450"/>
    <property type="match status" value="1"/>
</dbReference>
<dbReference type="Proteomes" id="UP001320420">
    <property type="component" value="Unassembled WGS sequence"/>
</dbReference>
<evidence type="ECO:0000256" key="10">
    <source>
        <dbReference type="SAM" id="Phobius"/>
    </source>
</evidence>
<keyword evidence="3 8" id="KW-0349">Heme</keyword>
<dbReference type="PROSITE" id="PS00086">
    <property type="entry name" value="CYTOCHROME_P450"/>
    <property type="match status" value="1"/>
</dbReference>
<dbReference type="InterPro" id="IPR050121">
    <property type="entry name" value="Cytochrome_P450_monoxygenase"/>
</dbReference>
<dbReference type="CDD" id="cd11058">
    <property type="entry name" value="CYP60B-like"/>
    <property type="match status" value="1"/>
</dbReference>
<feature type="binding site" description="axial binding residue" evidence="8">
    <location>
        <position position="429"/>
    </location>
    <ligand>
        <name>heme</name>
        <dbReference type="ChEBI" id="CHEBI:30413"/>
    </ligand>
    <ligandPart>
        <name>Fe</name>
        <dbReference type="ChEBI" id="CHEBI:18248"/>
    </ligandPart>
</feature>
<dbReference type="GO" id="GO:0016705">
    <property type="term" value="F:oxidoreductase activity, acting on paired donors, with incorporation or reduction of molecular oxygen"/>
    <property type="evidence" value="ECO:0007669"/>
    <property type="project" value="InterPro"/>
</dbReference>
<dbReference type="PANTHER" id="PTHR24305">
    <property type="entry name" value="CYTOCHROME P450"/>
    <property type="match status" value="1"/>
</dbReference>
<protein>
    <recommendedName>
        <fullName evidence="13">Cytochrome P450 monooxygenase</fullName>
    </recommendedName>
</protein>
<evidence type="ECO:0000256" key="6">
    <source>
        <dbReference type="ARBA" id="ARBA00023004"/>
    </source>
</evidence>
<dbReference type="InterPro" id="IPR036396">
    <property type="entry name" value="Cyt_P450_sf"/>
</dbReference>
<dbReference type="GO" id="GO:0009403">
    <property type="term" value="P:toxin biosynthetic process"/>
    <property type="evidence" value="ECO:0007669"/>
    <property type="project" value="UniProtKB-ARBA"/>
</dbReference>
<evidence type="ECO:0000256" key="1">
    <source>
        <dbReference type="ARBA" id="ARBA00001971"/>
    </source>
</evidence>
<dbReference type="PRINTS" id="PR00385">
    <property type="entry name" value="P450"/>
</dbReference>
<evidence type="ECO:0000256" key="7">
    <source>
        <dbReference type="ARBA" id="ARBA00023033"/>
    </source>
</evidence>
<keyword evidence="7 9" id="KW-0503">Monooxygenase</keyword>
<keyword evidence="10" id="KW-1133">Transmembrane helix</keyword>
<dbReference type="SUPFAM" id="SSF48264">
    <property type="entry name" value="Cytochrome P450"/>
    <property type="match status" value="1"/>
</dbReference>
<evidence type="ECO:0000256" key="9">
    <source>
        <dbReference type="RuleBase" id="RU000461"/>
    </source>
</evidence>
<evidence type="ECO:0000256" key="4">
    <source>
        <dbReference type="ARBA" id="ARBA00022723"/>
    </source>
</evidence>
<dbReference type="PRINTS" id="PR00463">
    <property type="entry name" value="EP450I"/>
</dbReference>
<organism evidence="11 12">
    <name type="scientific">Diatrype stigma</name>
    <dbReference type="NCBI Taxonomy" id="117547"/>
    <lineage>
        <taxon>Eukaryota</taxon>
        <taxon>Fungi</taxon>
        <taxon>Dikarya</taxon>
        <taxon>Ascomycota</taxon>
        <taxon>Pezizomycotina</taxon>
        <taxon>Sordariomycetes</taxon>
        <taxon>Xylariomycetidae</taxon>
        <taxon>Xylariales</taxon>
        <taxon>Diatrypaceae</taxon>
        <taxon>Diatrype</taxon>
    </lineage>
</organism>
<keyword evidence="10" id="KW-0812">Transmembrane</keyword>
<dbReference type="FunFam" id="1.10.630.10:FF:000047">
    <property type="entry name" value="Cytochrome P450 monooxygenase"/>
    <property type="match status" value="1"/>
</dbReference>
<dbReference type="PANTHER" id="PTHR24305:SF230">
    <property type="entry name" value="P450, PUTATIVE (EUROFUNG)-RELATED"/>
    <property type="match status" value="1"/>
</dbReference>
<dbReference type="AlphaFoldDB" id="A0AAN9YTD5"/>
<dbReference type="GO" id="GO:0020037">
    <property type="term" value="F:heme binding"/>
    <property type="evidence" value="ECO:0007669"/>
    <property type="project" value="InterPro"/>
</dbReference>
<evidence type="ECO:0000313" key="12">
    <source>
        <dbReference type="Proteomes" id="UP001320420"/>
    </source>
</evidence>
<dbReference type="EMBL" id="JAKJXP020000027">
    <property type="protein sequence ID" value="KAK7753574.1"/>
    <property type="molecule type" value="Genomic_DNA"/>
</dbReference>
<keyword evidence="10" id="KW-0472">Membrane</keyword>
<evidence type="ECO:0000313" key="11">
    <source>
        <dbReference type="EMBL" id="KAK7753574.1"/>
    </source>
</evidence>
<evidence type="ECO:0000256" key="8">
    <source>
        <dbReference type="PIRSR" id="PIRSR602401-1"/>
    </source>
</evidence>
<evidence type="ECO:0008006" key="13">
    <source>
        <dbReference type="Google" id="ProtNLM"/>
    </source>
</evidence>
<dbReference type="GO" id="GO:0004497">
    <property type="term" value="F:monooxygenase activity"/>
    <property type="evidence" value="ECO:0007669"/>
    <property type="project" value="UniProtKB-KW"/>
</dbReference>
<proteinExistence type="inferred from homology"/>
<dbReference type="InterPro" id="IPR002401">
    <property type="entry name" value="Cyt_P450_E_grp-I"/>
</dbReference>
<keyword evidence="12" id="KW-1185">Reference proteome</keyword>
<keyword evidence="6 8" id="KW-0408">Iron</keyword>
<comment type="caution">
    <text evidence="11">The sequence shown here is derived from an EMBL/GenBank/DDBJ whole genome shotgun (WGS) entry which is preliminary data.</text>
</comment>
<feature type="transmembrane region" description="Helical" evidence="10">
    <location>
        <begin position="12"/>
        <end position="29"/>
    </location>
</feature>
<evidence type="ECO:0000256" key="2">
    <source>
        <dbReference type="ARBA" id="ARBA00010617"/>
    </source>
</evidence>
<dbReference type="InterPro" id="IPR001128">
    <property type="entry name" value="Cyt_P450"/>
</dbReference>
<dbReference type="Pfam" id="PF00067">
    <property type="entry name" value="p450"/>
    <property type="match status" value="1"/>
</dbReference>
<evidence type="ECO:0000256" key="5">
    <source>
        <dbReference type="ARBA" id="ARBA00023002"/>
    </source>
</evidence>
<gene>
    <name evidence="11" type="ORF">SLS62_004432</name>
</gene>